<gene>
    <name evidence="2" type="ORF">SLEP1_g3573</name>
</gene>
<sequence>MLYTKEIPTCMPEMEQHMQLKGFLKFEILMSYWKLLGQRLGSCSFEELQEIGSQLEQSLKNVRARKVCNL</sequence>
<dbReference type="AlphaFoldDB" id="A0AAV5HVF6"/>
<dbReference type="GO" id="GO:0005634">
    <property type="term" value="C:nucleus"/>
    <property type="evidence" value="ECO:0007669"/>
    <property type="project" value="InterPro"/>
</dbReference>
<name>A0AAV5HVF6_9ROSI</name>
<proteinExistence type="predicted"/>
<dbReference type="EMBL" id="BPVZ01000003">
    <property type="protein sequence ID" value="GKU89436.1"/>
    <property type="molecule type" value="Genomic_DNA"/>
</dbReference>
<protein>
    <recommendedName>
        <fullName evidence="1">K-box domain-containing protein</fullName>
    </recommendedName>
</protein>
<organism evidence="2 3">
    <name type="scientific">Rubroshorea leprosula</name>
    <dbReference type="NCBI Taxonomy" id="152421"/>
    <lineage>
        <taxon>Eukaryota</taxon>
        <taxon>Viridiplantae</taxon>
        <taxon>Streptophyta</taxon>
        <taxon>Embryophyta</taxon>
        <taxon>Tracheophyta</taxon>
        <taxon>Spermatophyta</taxon>
        <taxon>Magnoliopsida</taxon>
        <taxon>eudicotyledons</taxon>
        <taxon>Gunneridae</taxon>
        <taxon>Pentapetalae</taxon>
        <taxon>rosids</taxon>
        <taxon>malvids</taxon>
        <taxon>Malvales</taxon>
        <taxon>Dipterocarpaceae</taxon>
        <taxon>Rubroshorea</taxon>
    </lineage>
</organism>
<dbReference type="InterPro" id="IPR002487">
    <property type="entry name" value="TF_Kbox"/>
</dbReference>
<dbReference type="GO" id="GO:0003700">
    <property type="term" value="F:DNA-binding transcription factor activity"/>
    <property type="evidence" value="ECO:0007669"/>
    <property type="project" value="InterPro"/>
</dbReference>
<comment type="caution">
    <text evidence="2">The sequence shown here is derived from an EMBL/GenBank/DDBJ whole genome shotgun (WGS) entry which is preliminary data.</text>
</comment>
<evidence type="ECO:0000313" key="3">
    <source>
        <dbReference type="Proteomes" id="UP001054252"/>
    </source>
</evidence>
<keyword evidence="3" id="KW-1185">Reference proteome</keyword>
<evidence type="ECO:0000313" key="2">
    <source>
        <dbReference type="EMBL" id="GKU89436.1"/>
    </source>
</evidence>
<reference evidence="2 3" key="1">
    <citation type="journal article" date="2021" name="Commun. Biol.">
        <title>The genome of Shorea leprosula (Dipterocarpaceae) highlights the ecological relevance of drought in aseasonal tropical rainforests.</title>
        <authorList>
            <person name="Ng K.K.S."/>
            <person name="Kobayashi M.J."/>
            <person name="Fawcett J.A."/>
            <person name="Hatakeyama M."/>
            <person name="Paape T."/>
            <person name="Ng C.H."/>
            <person name="Ang C.C."/>
            <person name="Tnah L.H."/>
            <person name="Lee C.T."/>
            <person name="Nishiyama T."/>
            <person name="Sese J."/>
            <person name="O'Brien M.J."/>
            <person name="Copetti D."/>
            <person name="Mohd Noor M.I."/>
            <person name="Ong R.C."/>
            <person name="Putra M."/>
            <person name="Sireger I.Z."/>
            <person name="Indrioko S."/>
            <person name="Kosugi Y."/>
            <person name="Izuno A."/>
            <person name="Isagi Y."/>
            <person name="Lee S.L."/>
            <person name="Shimizu K.K."/>
        </authorList>
    </citation>
    <scope>NUCLEOTIDE SEQUENCE [LARGE SCALE GENOMIC DNA]</scope>
    <source>
        <strain evidence="2">214</strain>
    </source>
</reference>
<dbReference type="Proteomes" id="UP001054252">
    <property type="component" value="Unassembled WGS sequence"/>
</dbReference>
<evidence type="ECO:0000259" key="1">
    <source>
        <dbReference type="Pfam" id="PF01486"/>
    </source>
</evidence>
<dbReference type="Pfam" id="PF01486">
    <property type="entry name" value="K-box"/>
    <property type="match status" value="1"/>
</dbReference>
<feature type="domain" description="K-box" evidence="1">
    <location>
        <begin position="34"/>
        <end position="66"/>
    </location>
</feature>
<accession>A0AAV5HVF6</accession>